<feature type="chain" id="PRO_5045937483" evidence="2">
    <location>
        <begin position="26"/>
        <end position="961"/>
    </location>
</feature>
<dbReference type="PANTHER" id="PTHR43308">
    <property type="entry name" value="OUTER MEMBRANE PROTEIN ALPHA-RELATED"/>
    <property type="match status" value="1"/>
</dbReference>
<evidence type="ECO:0000256" key="2">
    <source>
        <dbReference type="SAM" id="SignalP"/>
    </source>
</evidence>
<dbReference type="RefSeq" id="WP_231417655.1">
    <property type="nucleotide sequence ID" value="NZ_CP126446.1"/>
</dbReference>
<dbReference type="Proteomes" id="UP001236652">
    <property type="component" value="Chromosome"/>
</dbReference>
<evidence type="ECO:0000259" key="3">
    <source>
        <dbReference type="PROSITE" id="PS51272"/>
    </source>
</evidence>
<feature type="domain" description="SLH" evidence="3">
    <location>
        <begin position="781"/>
        <end position="844"/>
    </location>
</feature>
<dbReference type="PROSITE" id="PS51272">
    <property type="entry name" value="SLH"/>
    <property type="match status" value="2"/>
</dbReference>
<dbReference type="Pfam" id="PF00395">
    <property type="entry name" value="SLH"/>
    <property type="match status" value="3"/>
</dbReference>
<protein>
    <submittedName>
        <fullName evidence="4">S-layer homology domain-containing protein</fullName>
    </submittedName>
</protein>
<name>A0ABY8UY79_9BACI</name>
<dbReference type="InterPro" id="IPR001119">
    <property type="entry name" value="SLH_dom"/>
</dbReference>
<feature type="domain" description="SLH" evidence="3">
    <location>
        <begin position="904"/>
        <end position="961"/>
    </location>
</feature>
<dbReference type="EMBL" id="CP126446">
    <property type="protein sequence ID" value="WIF97962.1"/>
    <property type="molecule type" value="Genomic_DNA"/>
</dbReference>
<sequence>MNIKRVVTAGALSASLLIPSSITFADNHGEKVMKPTVQTEAVELRATLDKLFSEHVYLAMTAMRKGANGDPDFEEAAEALNGNTEDLTMAMASVYGVNAGEKFNQLWSDHVGYFVDYVKATAAEDEDAKEEALANLSDYKEEFSTFISNATNGQLKAEALAEGLETHKDQLIRGFNEFVEGDYEAAYETQSEAMEHMYMTSKGLSSAIVNQYPDKFNSTKSVTKAAQLRSDLDFLLSEHFALAQQAMQNGIQGAPEFEANLNTLNANTDELAATIGSVYGDKGEEKFKKLWSSHIQYFVNYVVATGEQDEEARQDALDELDEYREDFSSFMSTATDGGVPADGLAKGLQTHVKQLTGTFDAYVNEDYDKAWEIAREGYGHMFTPAKLFSSAIVKQYPDLFTTEMDGPTVSTPAVELRATLDRLFSEHVYLAMTAMRKGANGDEDFSQAAEALSKNTDDLAMAMTNVYGEDAGEQFKDLWSDHVGYFVDYVTATGEGNEEAKQEALDNLSDYKEEFSQFISTATDGKLKAEGLAEGLETHKDQLIDGFEAFVDGDYEKAYMIQSNAMEHMYMTSKGLSSAIVSQFPEEYNETKAMTPAAELRSRLDFLLSEHFALAQQAMQNGIEGAPEFDANVKTLSMNTEELASAIGSVYGDEAGEQFKDLWSSHIGYFVDYVKATASDDEEAKQKALDELDDYRKDFSLFMDQATDGRVPSAKLAQGLAVHVDQLTKTFDKYVDEDYDAAWRIARSGYGHMFTPAKLFSGAIVNQYPEQFETEDKEPVEEAMFEDVPKDHWAYEPIQALADQGVVKGVDENHFEPAREITRGEFTAILVRSLGFETDMEVPFDDVGDTFADEVAAAYQVGITDGISETKFAPHRSITRQEMAVMLVEAYEAKMGMEYEVTEDYMYDDENEINDYFNHYIDAARELGIMEGYNGNDFDPLANANRGQAAKVVYMLHKQIK</sequence>
<dbReference type="PANTHER" id="PTHR43308:SF5">
    <property type="entry name" value="S-LAYER PROTEIN _ PEPTIDOGLYCAN ENDO-BETA-N-ACETYLGLUCOSAMINIDASE"/>
    <property type="match status" value="1"/>
</dbReference>
<feature type="signal peptide" evidence="2">
    <location>
        <begin position="1"/>
        <end position="25"/>
    </location>
</feature>
<dbReference type="InterPro" id="IPR051465">
    <property type="entry name" value="Cell_Envelope_Struct_Comp"/>
</dbReference>
<proteinExistence type="predicted"/>
<evidence type="ECO:0000256" key="1">
    <source>
        <dbReference type="ARBA" id="ARBA00022729"/>
    </source>
</evidence>
<reference evidence="4 5" key="1">
    <citation type="submission" date="2023-05" db="EMBL/GenBank/DDBJ databases">
        <title>Comparative genomics reveals the evidence of polycyclic aromatic hydrocarbons degradation in moderately halophilic genus Pontibacillus.</title>
        <authorList>
            <person name="Yang H."/>
            <person name="Qian Z."/>
        </authorList>
    </citation>
    <scope>NUCLEOTIDE SEQUENCE [LARGE SCALE GENOMIC DNA]</scope>
    <source>
        <strain evidence="5">HN14</strain>
    </source>
</reference>
<keyword evidence="1 2" id="KW-0732">Signal</keyword>
<accession>A0ABY8UY79</accession>
<organism evidence="4 5">
    <name type="scientific">Pontibacillus chungwhensis</name>
    <dbReference type="NCBI Taxonomy" id="265426"/>
    <lineage>
        <taxon>Bacteria</taxon>
        <taxon>Bacillati</taxon>
        <taxon>Bacillota</taxon>
        <taxon>Bacilli</taxon>
        <taxon>Bacillales</taxon>
        <taxon>Bacillaceae</taxon>
        <taxon>Pontibacillus</taxon>
    </lineage>
</organism>
<keyword evidence="5" id="KW-1185">Reference proteome</keyword>
<evidence type="ECO:0000313" key="4">
    <source>
        <dbReference type="EMBL" id="WIF97962.1"/>
    </source>
</evidence>
<gene>
    <name evidence="4" type="ORF">QNI29_19910</name>
</gene>
<evidence type="ECO:0000313" key="5">
    <source>
        <dbReference type="Proteomes" id="UP001236652"/>
    </source>
</evidence>